<dbReference type="AlphaFoldDB" id="A0A1V2LKL9"/>
<evidence type="ECO:0000256" key="1">
    <source>
        <dbReference type="SAM" id="Phobius"/>
    </source>
</evidence>
<proteinExistence type="predicted"/>
<keyword evidence="1" id="KW-0472">Membrane</keyword>
<keyword evidence="1" id="KW-0812">Transmembrane</keyword>
<feature type="transmembrane region" description="Helical" evidence="1">
    <location>
        <begin position="52"/>
        <end position="76"/>
    </location>
</feature>
<reference evidence="3" key="1">
    <citation type="journal article" date="2017" name="Genome Announc.">
        <title>Genome sequences of Cyberlindnera fabianii 65, Pichia kudriavzevii 129, and Saccharomyces cerevisiae 131 isolated from fermented masau fruits in Zimbabwe.</title>
        <authorList>
            <person name="van Rijswijck I.M.H."/>
            <person name="Derks M.F.L."/>
            <person name="Abee T."/>
            <person name="de Ridder D."/>
            <person name="Smid E.J."/>
        </authorList>
    </citation>
    <scope>NUCLEOTIDE SEQUENCE [LARGE SCALE GENOMIC DNA]</scope>
    <source>
        <strain evidence="3">129</strain>
    </source>
</reference>
<name>A0A1V2LKL9_PICKU</name>
<dbReference type="EMBL" id="MQVM01000014">
    <property type="protein sequence ID" value="ONH73466.1"/>
    <property type="molecule type" value="Genomic_DNA"/>
</dbReference>
<protein>
    <submittedName>
        <fullName evidence="2">Uncharacterized protein</fullName>
    </submittedName>
</protein>
<gene>
    <name evidence="2" type="ORF">BOH78_3078</name>
</gene>
<accession>A0A1V2LKL9</accession>
<organism evidence="2 3">
    <name type="scientific">Pichia kudriavzevii</name>
    <name type="common">Yeast</name>
    <name type="synonym">Issatchenkia orientalis</name>
    <dbReference type="NCBI Taxonomy" id="4909"/>
    <lineage>
        <taxon>Eukaryota</taxon>
        <taxon>Fungi</taxon>
        <taxon>Dikarya</taxon>
        <taxon>Ascomycota</taxon>
        <taxon>Saccharomycotina</taxon>
        <taxon>Pichiomycetes</taxon>
        <taxon>Pichiales</taxon>
        <taxon>Pichiaceae</taxon>
        <taxon>Pichia</taxon>
    </lineage>
</organism>
<sequence>MSTIPCMNRATSLMYLREEKSIDCDFKDLMNISNSVFLALMSNLLNKHSRHLIVILVLSFIKMYFALEVLSSPLIGKIPEFFKLSKTIDKSADLIGRCLKKNAKTSYLTGST</sequence>
<evidence type="ECO:0000313" key="2">
    <source>
        <dbReference type="EMBL" id="ONH73466.1"/>
    </source>
</evidence>
<comment type="caution">
    <text evidence="2">The sequence shown here is derived from an EMBL/GenBank/DDBJ whole genome shotgun (WGS) entry which is preliminary data.</text>
</comment>
<keyword evidence="1" id="KW-1133">Transmembrane helix</keyword>
<evidence type="ECO:0000313" key="3">
    <source>
        <dbReference type="Proteomes" id="UP000189274"/>
    </source>
</evidence>
<dbReference type="Proteomes" id="UP000189274">
    <property type="component" value="Unassembled WGS sequence"/>
</dbReference>